<reference evidence="3 4" key="1">
    <citation type="submission" date="2012-10" db="EMBL/GenBank/DDBJ databases">
        <authorList>
            <person name="Zafar N."/>
            <person name="Inman J."/>
            <person name="Hall N."/>
            <person name="Lorenzi H."/>
            <person name="Caler E."/>
        </authorList>
    </citation>
    <scope>NUCLEOTIDE SEQUENCE [LARGE SCALE GENOMIC DNA]</scope>
    <source>
        <strain evidence="3 4">IP1</strain>
    </source>
</reference>
<dbReference type="KEGG" id="eiv:EIN_322470"/>
<dbReference type="VEuPathDB" id="AmoebaDB:EIN_322470"/>
<dbReference type="SUPFAM" id="SSF52540">
    <property type="entry name" value="P-loop containing nucleoside triphosphate hydrolases"/>
    <property type="match status" value="1"/>
</dbReference>
<dbReference type="PROSITE" id="PS51419">
    <property type="entry name" value="RAB"/>
    <property type="match status" value="1"/>
</dbReference>
<dbReference type="RefSeq" id="XP_004260525.1">
    <property type="nucleotide sequence ID" value="XM_004260477.1"/>
</dbReference>
<accession>A0A0A1UCV5</accession>
<evidence type="ECO:0000256" key="1">
    <source>
        <dbReference type="ARBA" id="ARBA00022741"/>
    </source>
</evidence>
<dbReference type="GO" id="GO:0005525">
    <property type="term" value="F:GTP binding"/>
    <property type="evidence" value="ECO:0007669"/>
    <property type="project" value="UniProtKB-KW"/>
</dbReference>
<dbReference type="GO" id="GO:0003924">
    <property type="term" value="F:GTPase activity"/>
    <property type="evidence" value="ECO:0007669"/>
    <property type="project" value="InterPro"/>
</dbReference>
<evidence type="ECO:0000256" key="2">
    <source>
        <dbReference type="ARBA" id="ARBA00023134"/>
    </source>
</evidence>
<dbReference type="GO" id="GO:0007165">
    <property type="term" value="P:signal transduction"/>
    <property type="evidence" value="ECO:0007669"/>
    <property type="project" value="InterPro"/>
</dbReference>
<dbReference type="AlphaFoldDB" id="A0A0A1UCV5"/>
<proteinExistence type="predicted"/>
<dbReference type="Proteomes" id="UP000014680">
    <property type="component" value="Unassembled WGS sequence"/>
</dbReference>
<dbReference type="Pfam" id="PF00071">
    <property type="entry name" value="Ras"/>
    <property type="match status" value="1"/>
</dbReference>
<dbReference type="PRINTS" id="PR00449">
    <property type="entry name" value="RASTRNSFRMNG"/>
</dbReference>
<dbReference type="EMBL" id="KB206257">
    <property type="protein sequence ID" value="ELP93754.1"/>
    <property type="molecule type" value="Genomic_DNA"/>
</dbReference>
<dbReference type="InterPro" id="IPR020849">
    <property type="entry name" value="Small_GTPase_Ras-type"/>
</dbReference>
<evidence type="ECO:0000313" key="3">
    <source>
        <dbReference type="EMBL" id="ELP93754.1"/>
    </source>
</evidence>
<keyword evidence="2" id="KW-0342">GTP-binding</keyword>
<dbReference type="GeneID" id="14892720"/>
<dbReference type="SMART" id="SM00174">
    <property type="entry name" value="RHO"/>
    <property type="match status" value="1"/>
</dbReference>
<dbReference type="Gene3D" id="3.40.50.300">
    <property type="entry name" value="P-loop containing nucleotide triphosphate hydrolases"/>
    <property type="match status" value="1"/>
</dbReference>
<keyword evidence="4" id="KW-1185">Reference proteome</keyword>
<keyword evidence="1" id="KW-0547">Nucleotide-binding</keyword>
<name>A0A0A1UCV5_ENTIV</name>
<dbReference type="SMART" id="SM00173">
    <property type="entry name" value="RAS"/>
    <property type="match status" value="1"/>
</dbReference>
<evidence type="ECO:0000313" key="4">
    <source>
        <dbReference type="Proteomes" id="UP000014680"/>
    </source>
</evidence>
<dbReference type="InterPro" id="IPR001806">
    <property type="entry name" value="Small_GTPase"/>
</dbReference>
<dbReference type="InterPro" id="IPR027417">
    <property type="entry name" value="P-loop_NTPase"/>
</dbReference>
<dbReference type="OrthoDB" id="18798at2759"/>
<protein>
    <submittedName>
        <fullName evidence="3">Uncharacterized protein</fullName>
    </submittedName>
</protein>
<dbReference type="PROSITE" id="PS51421">
    <property type="entry name" value="RAS"/>
    <property type="match status" value="1"/>
</dbReference>
<sequence length="200" mass="23373">MSNSNVHIRTIYGTILGDVFVGRQKLIWRLTRGLYIIKMDLCIDDGNHRMVTINNEDFDFDIDSYHATDQMIEMSEYRMSISSYFIIAYAINNRESFKAVSRYRNFIYEKINIKNGTKILLVLCATKCDLESERVVSTEEGIKVAEEWGCLYFETSSKTGKGVDEMFNTIVKEFKNSGLLTPLEEIERNKQNKYKWCYLL</sequence>
<dbReference type="SMART" id="SM00175">
    <property type="entry name" value="RAB"/>
    <property type="match status" value="1"/>
</dbReference>
<organism evidence="3 4">
    <name type="scientific">Entamoeba invadens IP1</name>
    <dbReference type="NCBI Taxonomy" id="370355"/>
    <lineage>
        <taxon>Eukaryota</taxon>
        <taxon>Amoebozoa</taxon>
        <taxon>Evosea</taxon>
        <taxon>Archamoebae</taxon>
        <taxon>Mastigamoebida</taxon>
        <taxon>Entamoebidae</taxon>
        <taxon>Entamoeba</taxon>
    </lineage>
</organism>
<dbReference type="GO" id="GO:0016020">
    <property type="term" value="C:membrane"/>
    <property type="evidence" value="ECO:0007669"/>
    <property type="project" value="InterPro"/>
</dbReference>
<gene>
    <name evidence="3" type="ORF">EIN_322470</name>
</gene>
<dbReference type="PANTHER" id="PTHR24070">
    <property type="entry name" value="RAS, DI-RAS, AND RHEB FAMILY MEMBERS OF SMALL GTPASE SUPERFAMILY"/>
    <property type="match status" value="1"/>
</dbReference>